<evidence type="ECO:0000313" key="4">
    <source>
        <dbReference type="EMBL" id="MBF8177307.1"/>
    </source>
</evidence>
<dbReference type="PANTHER" id="PTHR13847:SF280">
    <property type="entry name" value="D-AMINO ACID DEHYDROGENASE"/>
    <property type="match status" value="1"/>
</dbReference>
<name>A0ABS0ER48_9BURK</name>
<dbReference type="SUPFAM" id="SSF54373">
    <property type="entry name" value="FAD-linked reductases, C-terminal domain"/>
    <property type="match status" value="1"/>
</dbReference>
<dbReference type="Gene3D" id="3.50.50.60">
    <property type="entry name" value="FAD/NAD(P)-binding domain"/>
    <property type="match status" value="2"/>
</dbReference>
<sequence length="414" mass="45427">MQVAVIGAGVIGVSTAYFLAEAGHEVVVIERHNNVAEEASYGDSGILAASSIAPWAAPGVPRSFLSHLLKSEAPLMLNQPWRPSMLGWMRRWMKEADVERYRINRERMQRIAFYSRDIMQMLRERHQLDYEQTPGYLQLFRTERDLQLAQTAFDYLSEHNIPHKKLDAGQAHTIDCALNPNTPLAGALYFPEDEAGNCPLFTRQIRAQAQAMGVEFLFGSEVKSIEESKRGVHLQIDDHSFSAECVVVAGGADSAKLLTPLGLHLPLRAVKSYCATATIRNFESAPVAAVVDEAYKVAITRMGKRIRVAGTAELGSHTPELRQKALNTLLKVGYDWFPDACNYNTAAFWSGSSLALPDGPPLLGACRVRNVYINIGHGSTGWAMAAGSGKVVADVISGRTPDIDLDGLTPTRYS</sequence>
<comment type="caution">
    <text evidence="4">The sequence shown here is derived from an EMBL/GenBank/DDBJ whole genome shotgun (WGS) entry which is preliminary data.</text>
</comment>
<evidence type="ECO:0000256" key="2">
    <source>
        <dbReference type="ARBA" id="ARBA00023002"/>
    </source>
</evidence>
<keyword evidence="2" id="KW-0560">Oxidoreductase</keyword>
<dbReference type="InterPro" id="IPR006076">
    <property type="entry name" value="FAD-dep_OxRdtase"/>
</dbReference>
<dbReference type="RefSeq" id="WP_175626768.1">
    <property type="nucleotide sequence ID" value="NZ_JADOEL010000003.1"/>
</dbReference>
<reference evidence="4 5" key="1">
    <citation type="submission" date="2020-11" db="EMBL/GenBank/DDBJ databases">
        <title>WGS of Herminiimonas contaminans strain Marseille-Q4544 isolated from planarians Schmidtea mediterranea.</title>
        <authorList>
            <person name="Kangale L."/>
        </authorList>
    </citation>
    <scope>NUCLEOTIDE SEQUENCE [LARGE SCALE GENOMIC DNA]</scope>
    <source>
        <strain evidence="4 5">Marseille-Q4544</strain>
    </source>
</reference>
<dbReference type="SUPFAM" id="SSF51905">
    <property type="entry name" value="FAD/NAD(P)-binding domain"/>
    <property type="match status" value="1"/>
</dbReference>
<accession>A0ABS0ER48</accession>
<comment type="similarity">
    <text evidence="1">Belongs to the DadA oxidoreductase family.</text>
</comment>
<dbReference type="InterPro" id="IPR036188">
    <property type="entry name" value="FAD/NAD-bd_sf"/>
</dbReference>
<evidence type="ECO:0000313" key="5">
    <source>
        <dbReference type="Proteomes" id="UP000657372"/>
    </source>
</evidence>
<organism evidence="4 5">
    <name type="scientific">Herminiimonas contaminans</name>
    <dbReference type="NCBI Taxonomy" id="1111140"/>
    <lineage>
        <taxon>Bacteria</taxon>
        <taxon>Pseudomonadati</taxon>
        <taxon>Pseudomonadota</taxon>
        <taxon>Betaproteobacteria</taxon>
        <taxon>Burkholderiales</taxon>
        <taxon>Oxalobacteraceae</taxon>
        <taxon>Herminiimonas</taxon>
    </lineage>
</organism>
<dbReference type="PANTHER" id="PTHR13847">
    <property type="entry name" value="SARCOSINE DEHYDROGENASE-RELATED"/>
    <property type="match status" value="1"/>
</dbReference>
<proteinExistence type="inferred from homology"/>
<keyword evidence="5" id="KW-1185">Reference proteome</keyword>
<dbReference type="EMBL" id="JADOEL010000003">
    <property type="protein sequence ID" value="MBF8177307.1"/>
    <property type="molecule type" value="Genomic_DNA"/>
</dbReference>
<gene>
    <name evidence="4" type="ORF">IXC47_06420</name>
</gene>
<protein>
    <submittedName>
        <fullName evidence="4">D-amino acid dehydrogenase</fullName>
    </submittedName>
</protein>
<dbReference type="Gene3D" id="3.30.9.10">
    <property type="entry name" value="D-Amino Acid Oxidase, subunit A, domain 2"/>
    <property type="match status" value="1"/>
</dbReference>
<evidence type="ECO:0000259" key="3">
    <source>
        <dbReference type="Pfam" id="PF01266"/>
    </source>
</evidence>
<evidence type="ECO:0000256" key="1">
    <source>
        <dbReference type="ARBA" id="ARBA00009410"/>
    </source>
</evidence>
<dbReference type="NCBIfam" id="NF001933">
    <property type="entry name" value="PRK00711.1"/>
    <property type="match status" value="1"/>
</dbReference>
<dbReference type="Pfam" id="PF01266">
    <property type="entry name" value="DAO"/>
    <property type="match status" value="1"/>
</dbReference>
<feature type="domain" description="FAD dependent oxidoreductase" evidence="3">
    <location>
        <begin position="3"/>
        <end position="394"/>
    </location>
</feature>
<dbReference type="Proteomes" id="UP000657372">
    <property type="component" value="Unassembled WGS sequence"/>
</dbReference>